<keyword evidence="2" id="KW-1185">Reference proteome</keyword>
<organism evidence="1 2">
    <name type="scientific">Limosa lapponica baueri</name>
    <dbReference type="NCBI Taxonomy" id="1758121"/>
    <lineage>
        <taxon>Eukaryota</taxon>
        <taxon>Metazoa</taxon>
        <taxon>Chordata</taxon>
        <taxon>Craniata</taxon>
        <taxon>Vertebrata</taxon>
        <taxon>Euteleostomi</taxon>
        <taxon>Archelosauria</taxon>
        <taxon>Archosauria</taxon>
        <taxon>Dinosauria</taxon>
        <taxon>Saurischia</taxon>
        <taxon>Theropoda</taxon>
        <taxon>Coelurosauria</taxon>
        <taxon>Aves</taxon>
        <taxon>Neognathae</taxon>
        <taxon>Neoaves</taxon>
        <taxon>Charadriiformes</taxon>
        <taxon>Scolopacidae</taxon>
        <taxon>Limosa</taxon>
    </lineage>
</organism>
<evidence type="ECO:0000313" key="1">
    <source>
        <dbReference type="EMBL" id="PKU45138.1"/>
    </source>
</evidence>
<evidence type="ECO:0000313" key="2">
    <source>
        <dbReference type="Proteomes" id="UP000233556"/>
    </source>
</evidence>
<protein>
    <submittedName>
        <fullName evidence="1">Uncharacterized protein</fullName>
    </submittedName>
</protein>
<dbReference type="AlphaFoldDB" id="A0A2I0UGG9"/>
<reference evidence="2" key="1">
    <citation type="submission" date="2017-11" db="EMBL/GenBank/DDBJ databases">
        <authorList>
            <person name="Lima N.C."/>
            <person name="Parody-Merino A.M."/>
            <person name="Battley P.F."/>
            <person name="Fidler A.E."/>
            <person name="Prosdocimi F."/>
        </authorList>
    </citation>
    <scope>NUCLEOTIDE SEQUENCE [LARGE SCALE GENOMIC DNA]</scope>
</reference>
<accession>A0A2I0UGG9</accession>
<dbReference type="Proteomes" id="UP000233556">
    <property type="component" value="Unassembled WGS sequence"/>
</dbReference>
<reference evidence="2" key="2">
    <citation type="submission" date="2017-12" db="EMBL/GenBank/DDBJ databases">
        <title>Genome sequence of the Bar-tailed Godwit (Limosa lapponica baueri).</title>
        <authorList>
            <person name="Lima N.C.B."/>
            <person name="Parody-Merino A.M."/>
            <person name="Battley P.F."/>
            <person name="Fidler A.E."/>
            <person name="Prosdocimi F."/>
        </authorList>
    </citation>
    <scope>NUCLEOTIDE SEQUENCE [LARGE SCALE GENOMIC DNA]</scope>
</reference>
<proteinExistence type="predicted"/>
<sequence>MKLVRGLKHKSYEEQLRELGLFILEKRRLRGDLITLYNYLKRGCRDVGVGLFSQISSSYTFHSDTEEGFGVLDSVYPLNISEMGSSVLVD</sequence>
<dbReference type="EMBL" id="KZ505777">
    <property type="protein sequence ID" value="PKU45138.1"/>
    <property type="molecule type" value="Genomic_DNA"/>
</dbReference>
<dbReference type="OrthoDB" id="276744at2759"/>
<name>A0A2I0UGG9_LIMLA</name>
<gene>
    <name evidence="1" type="ORF">llap_4543</name>
</gene>